<name>A0ABP8X5N0_9ACTN</name>
<protein>
    <recommendedName>
        <fullName evidence="4">GerMN domain-containing protein</fullName>
    </recommendedName>
</protein>
<evidence type="ECO:0000256" key="1">
    <source>
        <dbReference type="SAM" id="SignalP"/>
    </source>
</evidence>
<gene>
    <name evidence="2" type="ORF">GCM10023226_43020</name>
</gene>
<comment type="caution">
    <text evidence="2">The sequence shown here is derived from an EMBL/GenBank/DDBJ whole genome shotgun (WGS) entry which is preliminary data.</text>
</comment>
<keyword evidence="1" id="KW-0732">Signal</keyword>
<dbReference type="PROSITE" id="PS51257">
    <property type="entry name" value="PROKAR_LIPOPROTEIN"/>
    <property type="match status" value="1"/>
</dbReference>
<dbReference type="Proteomes" id="UP001500621">
    <property type="component" value="Unassembled WGS sequence"/>
</dbReference>
<sequence length="348" mass="36939">MSRRVLAGVLAAVVLGASGACTSPISIGGAQGDGVREDDTADLLELSGVEHALVSTDPVEDSDYSITRAVVDLAPDADVEQVAGALEAVAELEAVDGAAWLTVGAGRAELDEYGDLVVPEEPVPTVDGRLEDPDAAERVATALVQGTELSGTAAQVYLGEDDIELRVTAADGPAALAELALRATAAGYLAADRVTVMGEGTLRLASGEQVVDARAVQVLLEMQQDQPTLPPWMQAWAPVVGTEYDRVVVERILSVTDRAPRSVAREERRAVTRWLEHVLDAAARLPTSSEVGIRSQPEGRRDPLDLDVDVMVPGRGAAPRDREGDPWLDAARAYLYDRVQNPRVRRTS</sequence>
<organism evidence="2 3">
    <name type="scientific">Nocardioides nanhaiensis</name>
    <dbReference type="NCBI Taxonomy" id="1476871"/>
    <lineage>
        <taxon>Bacteria</taxon>
        <taxon>Bacillati</taxon>
        <taxon>Actinomycetota</taxon>
        <taxon>Actinomycetes</taxon>
        <taxon>Propionibacteriales</taxon>
        <taxon>Nocardioidaceae</taxon>
        <taxon>Nocardioides</taxon>
    </lineage>
</organism>
<evidence type="ECO:0008006" key="4">
    <source>
        <dbReference type="Google" id="ProtNLM"/>
    </source>
</evidence>
<feature type="chain" id="PRO_5046376080" description="GerMN domain-containing protein" evidence="1">
    <location>
        <begin position="23"/>
        <end position="348"/>
    </location>
</feature>
<dbReference type="RefSeq" id="WP_345272488.1">
    <property type="nucleotide sequence ID" value="NZ_BAABIM010000005.1"/>
</dbReference>
<dbReference type="EMBL" id="BAABIM010000005">
    <property type="protein sequence ID" value="GAA4699584.1"/>
    <property type="molecule type" value="Genomic_DNA"/>
</dbReference>
<evidence type="ECO:0000313" key="2">
    <source>
        <dbReference type="EMBL" id="GAA4699584.1"/>
    </source>
</evidence>
<accession>A0ABP8X5N0</accession>
<feature type="signal peptide" evidence="1">
    <location>
        <begin position="1"/>
        <end position="22"/>
    </location>
</feature>
<evidence type="ECO:0000313" key="3">
    <source>
        <dbReference type="Proteomes" id="UP001500621"/>
    </source>
</evidence>
<reference evidence="3" key="1">
    <citation type="journal article" date="2019" name="Int. J. Syst. Evol. Microbiol.">
        <title>The Global Catalogue of Microorganisms (GCM) 10K type strain sequencing project: providing services to taxonomists for standard genome sequencing and annotation.</title>
        <authorList>
            <consortium name="The Broad Institute Genomics Platform"/>
            <consortium name="The Broad Institute Genome Sequencing Center for Infectious Disease"/>
            <person name="Wu L."/>
            <person name="Ma J."/>
        </authorList>
    </citation>
    <scope>NUCLEOTIDE SEQUENCE [LARGE SCALE GENOMIC DNA]</scope>
    <source>
        <strain evidence="3">JCM 18127</strain>
    </source>
</reference>
<keyword evidence="3" id="KW-1185">Reference proteome</keyword>
<proteinExistence type="predicted"/>